<dbReference type="EMBL" id="JABDHM010000219">
    <property type="protein sequence ID" value="KAF5216282.1"/>
    <property type="molecule type" value="Genomic_DNA"/>
</dbReference>
<evidence type="ECO:0000313" key="3">
    <source>
        <dbReference type="Proteomes" id="UP000583944"/>
    </source>
</evidence>
<name>A0A7J6XP59_TRYCR</name>
<proteinExistence type="predicted"/>
<dbReference type="Proteomes" id="UP000583944">
    <property type="component" value="Unassembled WGS sequence"/>
</dbReference>
<sequence length="361" mass="40175">MQSAGLERTQKEQHGKQLHTENSSNNNTASHGGSQYTQRERDIDAEFYYSATPFKVLPKQSASDKVISHTLPVHRRGKDADTNGNMCTNVGGTNSQHSHTTLALSVHPMSRLKSPRQAPINKIMRRRKQIPCRSFRAPQQRHQQERASLCLQQCRPLCSWPLGALNASPTISRSQSKPHADGIHFLRKWCCRAQSCANNPQHITQSFFPLPQKKKTKCFSKVNINTTSPYSLRIAPHRIVVTRPSAPLSSHSCLPGLTSQLQSLPRKTLPHAGTGHIFPLHPGLPPTGGQTGGLCACACGWPCAKLIKIQRNKARRATPPTDWEFTQTPQQEQQTSSCCFSEKPIHYHHAASTACTGERRR</sequence>
<organism evidence="2 3">
    <name type="scientific">Trypanosoma cruzi</name>
    <dbReference type="NCBI Taxonomy" id="5693"/>
    <lineage>
        <taxon>Eukaryota</taxon>
        <taxon>Discoba</taxon>
        <taxon>Euglenozoa</taxon>
        <taxon>Kinetoplastea</taxon>
        <taxon>Metakinetoplastina</taxon>
        <taxon>Trypanosomatida</taxon>
        <taxon>Trypanosomatidae</taxon>
        <taxon>Trypanosoma</taxon>
        <taxon>Schizotrypanum</taxon>
    </lineage>
</organism>
<evidence type="ECO:0000256" key="1">
    <source>
        <dbReference type="SAM" id="MobiDB-lite"/>
    </source>
</evidence>
<feature type="compositionally biased region" description="Basic and acidic residues" evidence="1">
    <location>
        <begin position="8"/>
        <end position="19"/>
    </location>
</feature>
<protein>
    <submittedName>
        <fullName evidence="2">Uncharacterized protein</fullName>
    </submittedName>
</protein>
<evidence type="ECO:0000313" key="2">
    <source>
        <dbReference type="EMBL" id="KAF5216282.1"/>
    </source>
</evidence>
<comment type="caution">
    <text evidence="2">The sequence shown here is derived from an EMBL/GenBank/DDBJ whole genome shotgun (WGS) entry which is preliminary data.</text>
</comment>
<dbReference type="AlphaFoldDB" id="A0A7J6XP59"/>
<reference evidence="2 3" key="1">
    <citation type="journal article" date="2019" name="Genome Biol. Evol.">
        <title>Nanopore Sequencing Significantly Improves Genome Assembly of the Protozoan Parasite Trypanosoma cruzi.</title>
        <authorList>
            <person name="Diaz-Viraque F."/>
            <person name="Pita S."/>
            <person name="Greif G."/>
            <person name="de Souza R.C.M."/>
            <person name="Iraola G."/>
            <person name="Robello C."/>
        </authorList>
    </citation>
    <scope>NUCLEOTIDE SEQUENCE [LARGE SCALE GENOMIC DNA]</scope>
    <source>
        <strain evidence="2 3">Berenice</strain>
    </source>
</reference>
<dbReference type="VEuPathDB" id="TriTrypDB:ECC02_010973"/>
<feature type="region of interest" description="Disordered" evidence="1">
    <location>
        <begin position="1"/>
        <end position="37"/>
    </location>
</feature>
<gene>
    <name evidence="2" type="ORF">ECC02_010973</name>
</gene>
<accession>A0A7J6XP59</accession>
<feature type="compositionally biased region" description="Polar residues" evidence="1">
    <location>
        <begin position="20"/>
        <end position="37"/>
    </location>
</feature>